<dbReference type="SUPFAM" id="SSF52777">
    <property type="entry name" value="CoA-dependent acyltransferases"/>
    <property type="match status" value="1"/>
</dbReference>
<dbReference type="Pfam" id="PF00198">
    <property type="entry name" value="2-oxoacid_dh"/>
    <property type="match status" value="1"/>
</dbReference>
<evidence type="ECO:0000259" key="6">
    <source>
        <dbReference type="PROSITE" id="PS51826"/>
    </source>
</evidence>
<dbReference type="PANTHER" id="PTHR23151:SF90">
    <property type="entry name" value="DIHYDROLIPOYLLYSINE-RESIDUE ACETYLTRANSFERASE COMPONENT OF PYRUVATE DEHYDROGENASE COMPLEX, MITOCHONDRIAL-RELATED"/>
    <property type="match status" value="1"/>
</dbReference>
<comment type="caution">
    <text evidence="7">The sequence shown here is derived from an EMBL/GenBank/DDBJ whole genome shotgun (WGS) entry which is preliminary data.</text>
</comment>
<keyword evidence="8" id="KW-1185">Reference proteome</keyword>
<evidence type="ECO:0000256" key="1">
    <source>
        <dbReference type="ARBA" id="ARBA00001938"/>
    </source>
</evidence>
<dbReference type="SUPFAM" id="SSF47005">
    <property type="entry name" value="Peripheral subunit-binding domain of 2-oxo acid dehydrogenase complex"/>
    <property type="match status" value="1"/>
</dbReference>
<comment type="similarity">
    <text evidence="2 4">Belongs to the 2-oxoacid dehydrogenase family.</text>
</comment>
<dbReference type="InterPro" id="IPR011053">
    <property type="entry name" value="Single_hybrid_motif"/>
</dbReference>
<accession>A0ABP9HU74</accession>
<gene>
    <name evidence="7" type="ORF">GCM10023205_53370</name>
</gene>
<evidence type="ECO:0000256" key="5">
    <source>
        <dbReference type="SAM" id="MobiDB-lite"/>
    </source>
</evidence>
<dbReference type="EMBL" id="BAABHS010000020">
    <property type="protein sequence ID" value="GAA4978606.1"/>
    <property type="molecule type" value="Genomic_DNA"/>
</dbReference>
<proteinExistence type="inferred from homology"/>
<dbReference type="InterPro" id="IPR023213">
    <property type="entry name" value="CAT-like_dom_sf"/>
</dbReference>
<dbReference type="InterPro" id="IPR036625">
    <property type="entry name" value="E3-bd_dom_sf"/>
</dbReference>
<evidence type="ECO:0000256" key="4">
    <source>
        <dbReference type="RuleBase" id="RU003423"/>
    </source>
</evidence>
<evidence type="ECO:0000256" key="2">
    <source>
        <dbReference type="ARBA" id="ARBA00007317"/>
    </source>
</evidence>
<feature type="region of interest" description="Disordered" evidence="5">
    <location>
        <begin position="160"/>
        <end position="194"/>
    </location>
</feature>
<evidence type="ECO:0000313" key="7">
    <source>
        <dbReference type="EMBL" id="GAA4978606.1"/>
    </source>
</evidence>
<dbReference type="InterPro" id="IPR000089">
    <property type="entry name" value="Biotin_lipoyl"/>
</dbReference>
<dbReference type="Proteomes" id="UP001500466">
    <property type="component" value="Unassembled WGS sequence"/>
</dbReference>
<reference evidence="8" key="1">
    <citation type="journal article" date="2019" name="Int. J. Syst. Evol. Microbiol.">
        <title>The Global Catalogue of Microorganisms (GCM) 10K type strain sequencing project: providing services to taxonomists for standard genome sequencing and annotation.</title>
        <authorList>
            <consortium name="The Broad Institute Genomics Platform"/>
            <consortium name="The Broad Institute Genome Sequencing Center for Infectious Disease"/>
            <person name="Wu L."/>
            <person name="Ma J."/>
        </authorList>
    </citation>
    <scope>NUCLEOTIDE SEQUENCE [LARGE SCALE GENOMIC DNA]</scope>
    <source>
        <strain evidence="8">JCM 17986</strain>
    </source>
</reference>
<dbReference type="Pfam" id="PF00364">
    <property type="entry name" value="Biotin_lipoyl"/>
    <property type="match status" value="1"/>
</dbReference>
<dbReference type="Gene3D" id="4.10.320.10">
    <property type="entry name" value="E3-binding domain"/>
    <property type="match status" value="1"/>
</dbReference>
<comment type="cofactor">
    <cofactor evidence="1 4">
        <name>(R)-lipoate</name>
        <dbReference type="ChEBI" id="CHEBI:83088"/>
    </cofactor>
</comment>
<protein>
    <recommendedName>
        <fullName evidence="4">Dihydrolipoamide acetyltransferase component of pyruvate dehydrogenase complex</fullName>
        <ecNumber evidence="4">2.3.1.-</ecNumber>
    </recommendedName>
</protein>
<organism evidence="7 8">
    <name type="scientific">Yinghuangia aomiensis</name>
    <dbReference type="NCBI Taxonomy" id="676205"/>
    <lineage>
        <taxon>Bacteria</taxon>
        <taxon>Bacillati</taxon>
        <taxon>Actinomycetota</taxon>
        <taxon>Actinomycetes</taxon>
        <taxon>Kitasatosporales</taxon>
        <taxon>Streptomycetaceae</taxon>
        <taxon>Yinghuangia</taxon>
    </lineage>
</organism>
<dbReference type="InterPro" id="IPR004167">
    <property type="entry name" value="PSBD"/>
</dbReference>
<dbReference type="InterPro" id="IPR003016">
    <property type="entry name" value="2-oxoA_DH_lipoyl-BS"/>
</dbReference>
<feature type="domain" description="Peripheral subunit-binding (PSBD)" evidence="6">
    <location>
        <begin position="117"/>
        <end position="154"/>
    </location>
</feature>
<keyword evidence="3 4" id="KW-0450">Lipoyl</keyword>
<dbReference type="Pfam" id="PF02817">
    <property type="entry name" value="E3_binding"/>
    <property type="match status" value="1"/>
</dbReference>
<feature type="region of interest" description="Disordered" evidence="5">
    <location>
        <begin position="91"/>
        <end position="116"/>
    </location>
</feature>
<dbReference type="Gene3D" id="3.30.559.10">
    <property type="entry name" value="Chloramphenicol acetyltransferase-like domain"/>
    <property type="match status" value="1"/>
</dbReference>
<dbReference type="Gene3D" id="2.40.50.100">
    <property type="match status" value="1"/>
</dbReference>
<keyword evidence="7" id="KW-0670">Pyruvate</keyword>
<dbReference type="PANTHER" id="PTHR23151">
    <property type="entry name" value="DIHYDROLIPOAMIDE ACETYL/SUCCINYL-TRANSFERASE-RELATED"/>
    <property type="match status" value="1"/>
</dbReference>
<dbReference type="InterPro" id="IPR045257">
    <property type="entry name" value="E2/Pdx1"/>
</dbReference>
<dbReference type="SUPFAM" id="SSF51230">
    <property type="entry name" value="Single hybrid motif"/>
    <property type="match status" value="1"/>
</dbReference>
<keyword evidence="4" id="KW-0012">Acyltransferase</keyword>
<name>A0ABP9HU74_9ACTN</name>
<sequence>MARLLRMPEIAAGTGHATLLAWILQPGDAFVAGDEIAELETDKATVGLPAEHPGVVGTHLLPAGREVEVGAPLAVLLDSADEVPDVEALLNGADENGETPRSGDAAPSPDPSRPRQFVSPLVRRLARDHGLDLTGVLGSGPGGRVVRRDVEGLLSVRTPAAGDVGAEPRGPLPQASPPPAIDDDRTDPRRVPHTRTRRTIAARLTESKTTVPHFYLTADLRVDPLLELRDRVNQASRDGQRISVNDFVVRAAALALTEVPEVNVAWTPDAMIRHEHADIAVAVDTGDGLLTPVVHSAETKPISTLHAEIADLASRARAGKLRPHEYAGGGFTISNLGMHGVPAFAAIINPPQAAILAVGATREAPIAVSGAVVAAKVMTCTLSVDHRAVDGAPAARWLACFTALVEDPVRILV</sequence>
<dbReference type="PROSITE" id="PS51826">
    <property type="entry name" value="PSBD"/>
    <property type="match status" value="1"/>
</dbReference>
<dbReference type="PROSITE" id="PS00189">
    <property type="entry name" value="LIPOYL"/>
    <property type="match status" value="1"/>
</dbReference>
<keyword evidence="4" id="KW-0808">Transferase</keyword>
<feature type="compositionally biased region" description="Pro residues" evidence="5">
    <location>
        <begin position="170"/>
        <end position="180"/>
    </location>
</feature>
<evidence type="ECO:0000256" key="3">
    <source>
        <dbReference type="ARBA" id="ARBA00022823"/>
    </source>
</evidence>
<evidence type="ECO:0000313" key="8">
    <source>
        <dbReference type="Proteomes" id="UP001500466"/>
    </source>
</evidence>
<dbReference type="CDD" id="cd06849">
    <property type="entry name" value="lipoyl_domain"/>
    <property type="match status" value="1"/>
</dbReference>
<dbReference type="EC" id="2.3.1.-" evidence="4"/>
<dbReference type="InterPro" id="IPR001078">
    <property type="entry name" value="2-oxoacid_DH_actylTfrase"/>
</dbReference>